<proteinExistence type="predicted"/>
<sequence length="82" mass="8621">MTPLWVDVVGWVGAGLVLIAYALLSADKLDAKGAAYQLLNVLGAVGMLINGYVRGALPSAALNLIWMGIGIYVLVKHRGRTA</sequence>
<evidence type="ECO:0000313" key="3">
    <source>
        <dbReference type="EMBL" id="MCP3729073.1"/>
    </source>
</evidence>
<protein>
    <recommendedName>
        <fullName evidence="2">CBU-0592-like domain-containing protein</fullName>
    </recommendedName>
</protein>
<accession>A0A9X2KMW7</accession>
<keyword evidence="1" id="KW-0472">Membrane</keyword>
<feature type="transmembrane region" description="Helical" evidence="1">
    <location>
        <begin position="36"/>
        <end position="53"/>
    </location>
</feature>
<dbReference type="NCBIfam" id="NF047864">
    <property type="entry name" value="CBU_0592_membra"/>
    <property type="match status" value="1"/>
</dbReference>
<name>A0A9X2KMW7_9SPHN</name>
<gene>
    <name evidence="3" type="ORF">M9978_01405</name>
</gene>
<evidence type="ECO:0000256" key="1">
    <source>
        <dbReference type="SAM" id="Phobius"/>
    </source>
</evidence>
<dbReference type="Proteomes" id="UP001139451">
    <property type="component" value="Unassembled WGS sequence"/>
</dbReference>
<comment type="caution">
    <text evidence="3">The sequence shown here is derived from an EMBL/GenBank/DDBJ whole genome shotgun (WGS) entry which is preliminary data.</text>
</comment>
<feature type="transmembrane region" description="Helical" evidence="1">
    <location>
        <begin position="59"/>
        <end position="75"/>
    </location>
</feature>
<dbReference type="EMBL" id="JAMLDX010000001">
    <property type="protein sequence ID" value="MCP3729073.1"/>
    <property type="molecule type" value="Genomic_DNA"/>
</dbReference>
<keyword evidence="1" id="KW-0812">Transmembrane</keyword>
<evidence type="ECO:0000313" key="4">
    <source>
        <dbReference type="Proteomes" id="UP001139451"/>
    </source>
</evidence>
<dbReference type="RefSeq" id="WP_254291061.1">
    <property type="nucleotide sequence ID" value="NZ_JAMLDX010000001.1"/>
</dbReference>
<keyword evidence="4" id="KW-1185">Reference proteome</keyword>
<feature type="transmembrane region" description="Helical" evidence="1">
    <location>
        <begin position="6"/>
        <end position="24"/>
    </location>
</feature>
<dbReference type="InterPro" id="IPR058058">
    <property type="entry name" value="CBU_0592-like"/>
</dbReference>
<reference evidence="3" key="1">
    <citation type="submission" date="2022-05" db="EMBL/GenBank/DDBJ databases">
        <title>Sphingomonas sp. strain MG17 Genome sequencing and assembly.</title>
        <authorList>
            <person name="Kim I."/>
        </authorList>
    </citation>
    <scope>NUCLEOTIDE SEQUENCE</scope>
    <source>
        <strain evidence="3">MG17</strain>
    </source>
</reference>
<organism evidence="3 4">
    <name type="scientific">Sphingomonas tagetis</name>
    <dbReference type="NCBI Taxonomy" id="2949092"/>
    <lineage>
        <taxon>Bacteria</taxon>
        <taxon>Pseudomonadati</taxon>
        <taxon>Pseudomonadota</taxon>
        <taxon>Alphaproteobacteria</taxon>
        <taxon>Sphingomonadales</taxon>
        <taxon>Sphingomonadaceae</taxon>
        <taxon>Sphingomonas</taxon>
    </lineage>
</organism>
<evidence type="ECO:0000259" key="2">
    <source>
        <dbReference type="Pfam" id="PF26604"/>
    </source>
</evidence>
<keyword evidence="1" id="KW-1133">Transmembrane helix</keyword>
<dbReference type="AlphaFoldDB" id="A0A9X2KMW7"/>
<feature type="domain" description="CBU-0592-like" evidence="2">
    <location>
        <begin position="6"/>
        <end position="77"/>
    </location>
</feature>
<dbReference type="Pfam" id="PF26604">
    <property type="entry name" value="CBU_0592"/>
    <property type="match status" value="1"/>
</dbReference>